<reference evidence="1" key="3">
    <citation type="submission" date="2025-09" db="UniProtKB">
        <authorList>
            <consortium name="Ensembl"/>
        </authorList>
    </citation>
    <scope>IDENTIFICATION</scope>
</reference>
<reference evidence="1" key="2">
    <citation type="submission" date="2025-08" db="UniProtKB">
        <authorList>
            <consortium name="Ensembl"/>
        </authorList>
    </citation>
    <scope>IDENTIFICATION</scope>
</reference>
<dbReference type="Ensembl" id="ENSGEVT00005018612.1">
    <property type="protein sequence ID" value="ENSGEVP00005017714.1"/>
    <property type="gene ID" value="ENSGEVG00005012547.1"/>
</dbReference>
<name>A0A8C4Y3W0_9SAUR</name>
<dbReference type="GeneTree" id="ENSGT01000000221695"/>
<evidence type="ECO:0000313" key="2">
    <source>
        <dbReference type="Proteomes" id="UP000694390"/>
    </source>
</evidence>
<reference evidence="1" key="1">
    <citation type="submission" date="2019-06" db="EMBL/GenBank/DDBJ databases">
        <title>G10K-VGP Goodes thornscrub tortoise genome, primary haplotype.</title>
        <authorList>
            <person name="Murphy B."/>
            <person name="Edwards T."/>
            <person name="Rhie A."/>
            <person name="Koren S."/>
            <person name="Phillippy A."/>
            <person name="Fedrigo O."/>
            <person name="Haase B."/>
            <person name="Mountcastle J."/>
            <person name="Lewin H."/>
            <person name="Damas J."/>
            <person name="Howe K."/>
            <person name="Formenti G."/>
            <person name="Myers G."/>
            <person name="Durbin R."/>
            <person name="Jarvis E.D."/>
        </authorList>
    </citation>
    <scope>NUCLEOTIDE SEQUENCE [LARGE SCALE GENOMIC DNA]</scope>
</reference>
<evidence type="ECO:0000313" key="1">
    <source>
        <dbReference type="Ensembl" id="ENSGEVP00005017714.1"/>
    </source>
</evidence>
<keyword evidence="2" id="KW-1185">Reference proteome</keyword>
<dbReference type="Proteomes" id="UP000694390">
    <property type="component" value="Chromosome 6"/>
</dbReference>
<sequence length="69" mass="8225">SLPQEAGGCRRGRRVIELHRWNYATNIHKRMYREIWKFAVKEMEIPDEQSGQDLAIGLIMWAFCSFVKR</sequence>
<accession>A0A8C4Y3W0</accession>
<proteinExistence type="predicted"/>
<dbReference type="AlphaFoldDB" id="A0A8C4Y3W0"/>
<organism evidence="1 2">
    <name type="scientific">Gopherus evgoodei</name>
    <name type="common">Goodes thornscrub tortoise</name>
    <dbReference type="NCBI Taxonomy" id="1825980"/>
    <lineage>
        <taxon>Eukaryota</taxon>
        <taxon>Metazoa</taxon>
        <taxon>Chordata</taxon>
        <taxon>Craniata</taxon>
        <taxon>Vertebrata</taxon>
        <taxon>Euteleostomi</taxon>
        <taxon>Archelosauria</taxon>
        <taxon>Testudinata</taxon>
        <taxon>Testudines</taxon>
        <taxon>Cryptodira</taxon>
        <taxon>Durocryptodira</taxon>
        <taxon>Testudinoidea</taxon>
        <taxon>Testudinidae</taxon>
        <taxon>Gopherus</taxon>
    </lineage>
</organism>
<protein>
    <submittedName>
        <fullName evidence="1">Uncharacterized protein</fullName>
    </submittedName>
</protein>